<reference evidence="1" key="2">
    <citation type="submission" date="2022-05" db="EMBL/GenBank/DDBJ databases">
        <authorList>
            <person name="Kunte H.-J."/>
        </authorList>
    </citation>
    <scope>NUCLEOTIDE SEQUENCE</scope>
    <source>
        <strain evidence="1">G5</strain>
    </source>
</reference>
<gene>
    <name evidence="1" type="ORF">M5D45_19815</name>
</gene>
<evidence type="ECO:0000313" key="1">
    <source>
        <dbReference type="EMBL" id="URF07451.1"/>
    </source>
</evidence>
<proteinExistence type="predicted"/>
<name>A0AAE9L5A6_9BURK</name>
<dbReference type="KEGG" id="ccam:M5D45_19815"/>
<reference evidence="1" key="1">
    <citation type="journal article" date="2022" name="Microbiol. Resour. Announc.">
        <title>Genome Sequence of Cupriavidus campinensis Strain G5, a Member of a Bacterial Consortium Capable of Polyethylene Degradation.</title>
        <authorList>
            <person name="Schneider B."/>
            <person name="Pfeiffer F."/>
            <person name="Dyall-Smith M."/>
            <person name="Kunte H.J."/>
        </authorList>
    </citation>
    <scope>NUCLEOTIDE SEQUENCE</scope>
    <source>
        <strain evidence="1">G5</strain>
    </source>
</reference>
<evidence type="ECO:0000313" key="2">
    <source>
        <dbReference type="Proteomes" id="UP001056132"/>
    </source>
</evidence>
<dbReference type="EMBL" id="CP097331">
    <property type="protein sequence ID" value="URF07451.1"/>
    <property type="molecule type" value="Genomic_DNA"/>
</dbReference>
<dbReference type="Proteomes" id="UP001056132">
    <property type="component" value="Chromosome 2"/>
</dbReference>
<sequence>MTFHAPEAASAAQEHWADELPQALWLDAAELDELPYTFIWRSAHEGNTRRASTGGRHAESL</sequence>
<dbReference type="RefSeq" id="WP_211942986.1">
    <property type="nucleotide sequence ID" value="NZ_CAJPVH010000009.1"/>
</dbReference>
<protein>
    <submittedName>
        <fullName evidence="1">Uncharacterized protein</fullName>
    </submittedName>
</protein>
<dbReference type="AlphaFoldDB" id="A0AAE9L5A6"/>
<organism evidence="1 2">
    <name type="scientific">Cupriavidus campinensis</name>
    <dbReference type="NCBI Taxonomy" id="151783"/>
    <lineage>
        <taxon>Bacteria</taxon>
        <taxon>Pseudomonadati</taxon>
        <taxon>Pseudomonadota</taxon>
        <taxon>Betaproteobacteria</taxon>
        <taxon>Burkholderiales</taxon>
        <taxon>Burkholderiaceae</taxon>
        <taxon>Cupriavidus</taxon>
    </lineage>
</organism>
<accession>A0AAE9L5A6</accession>